<evidence type="ECO:0000256" key="1">
    <source>
        <dbReference type="SAM" id="MobiDB-lite"/>
    </source>
</evidence>
<dbReference type="OrthoDB" id="2991525at2"/>
<dbReference type="AlphaFoldDB" id="A0A1I6RJ43"/>
<feature type="compositionally biased region" description="Polar residues" evidence="1">
    <location>
        <begin position="32"/>
        <end position="49"/>
    </location>
</feature>
<gene>
    <name evidence="2" type="ORF">SAMN05444972_105130</name>
</gene>
<evidence type="ECO:0000313" key="3">
    <source>
        <dbReference type="Proteomes" id="UP000198660"/>
    </source>
</evidence>
<proteinExistence type="predicted"/>
<reference evidence="3" key="1">
    <citation type="submission" date="2016-10" db="EMBL/GenBank/DDBJ databases">
        <authorList>
            <person name="Varghese N."/>
            <person name="Submissions S."/>
        </authorList>
    </citation>
    <scope>NUCLEOTIDE SEQUENCE [LARGE SCALE GENOMIC DNA]</scope>
    <source>
        <strain evidence="3">DSM 45789</strain>
    </source>
</reference>
<evidence type="ECO:0000313" key="2">
    <source>
        <dbReference type="EMBL" id="SFS64759.1"/>
    </source>
</evidence>
<dbReference type="PROSITE" id="PS51257">
    <property type="entry name" value="PROKAR_LIPOPROTEIN"/>
    <property type="match status" value="1"/>
</dbReference>
<accession>A0A1I6RJ43</accession>
<feature type="region of interest" description="Disordered" evidence="1">
    <location>
        <begin position="32"/>
        <end position="75"/>
    </location>
</feature>
<dbReference type="EMBL" id="FPAA01000005">
    <property type="protein sequence ID" value="SFS64759.1"/>
    <property type="molecule type" value="Genomic_DNA"/>
</dbReference>
<sequence length="193" mass="21361">MIITKMKWLSVGLIFVVMLSGCSLIPSNMNNAQKASGTNSESNANNQGASADKSDDATAPNGAQSAKSSGEQIWFDKDQPLSSVPRMSTGGIWYYTQDQHPGNIDDEYEWDEVDVLHIQISDKEYLGYKMEPIGIEMIGGNTAKVIIKLEEDKSDYETDEEEAPRLYVKVKQGALEGKQFIIQTEDGEKLNTN</sequence>
<organism evidence="2 3">
    <name type="scientific">Marininema halotolerans</name>
    <dbReference type="NCBI Taxonomy" id="1155944"/>
    <lineage>
        <taxon>Bacteria</taxon>
        <taxon>Bacillati</taxon>
        <taxon>Bacillota</taxon>
        <taxon>Bacilli</taxon>
        <taxon>Bacillales</taxon>
        <taxon>Thermoactinomycetaceae</taxon>
        <taxon>Marininema</taxon>
    </lineage>
</organism>
<keyword evidence="3" id="KW-1185">Reference proteome</keyword>
<dbReference type="Proteomes" id="UP000198660">
    <property type="component" value="Unassembled WGS sequence"/>
</dbReference>
<protein>
    <recommendedName>
        <fullName evidence="4">Lipoprotein</fullName>
    </recommendedName>
</protein>
<name>A0A1I6RJ43_9BACL</name>
<evidence type="ECO:0008006" key="4">
    <source>
        <dbReference type="Google" id="ProtNLM"/>
    </source>
</evidence>
<feature type="compositionally biased region" description="Polar residues" evidence="1">
    <location>
        <begin position="61"/>
        <end position="71"/>
    </location>
</feature>
<dbReference type="RefSeq" id="WP_091836401.1">
    <property type="nucleotide sequence ID" value="NZ_FPAA01000005.1"/>
</dbReference>